<feature type="compositionally biased region" description="Polar residues" evidence="1">
    <location>
        <begin position="8"/>
        <end position="24"/>
    </location>
</feature>
<name>A0A9N7RSN6_STRHE</name>
<dbReference type="OrthoDB" id="1927989at2759"/>
<evidence type="ECO:0000313" key="3">
    <source>
        <dbReference type="Proteomes" id="UP001153555"/>
    </source>
</evidence>
<proteinExistence type="predicted"/>
<protein>
    <submittedName>
        <fullName evidence="2">Uncharacterized protein</fullName>
    </submittedName>
</protein>
<dbReference type="AlphaFoldDB" id="A0A9N7RSN6"/>
<dbReference type="EMBL" id="CACSLK010031655">
    <property type="protein sequence ID" value="CAA0839863.1"/>
    <property type="molecule type" value="Genomic_DNA"/>
</dbReference>
<dbReference type="PANTHER" id="PTHR31722:SF2">
    <property type="entry name" value="DNA CROSS-LINK REPAIR 1 PROTEIN-LIKE"/>
    <property type="match status" value="1"/>
</dbReference>
<dbReference type="PANTHER" id="PTHR31722">
    <property type="entry name" value="OS06G0675200 PROTEIN"/>
    <property type="match status" value="1"/>
</dbReference>
<gene>
    <name evidence="2" type="ORF">SHERM_06329</name>
</gene>
<keyword evidence="3" id="KW-1185">Reference proteome</keyword>
<evidence type="ECO:0000313" key="2">
    <source>
        <dbReference type="EMBL" id="CAA0839863.1"/>
    </source>
</evidence>
<accession>A0A9N7RSN6</accession>
<reference evidence="2" key="1">
    <citation type="submission" date="2019-12" db="EMBL/GenBank/DDBJ databases">
        <authorList>
            <person name="Scholes J."/>
        </authorList>
    </citation>
    <scope>NUCLEOTIDE SEQUENCE</scope>
</reference>
<dbReference type="Proteomes" id="UP001153555">
    <property type="component" value="Unassembled WGS sequence"/>
</dbReference>
<comment type="caution">
    <text evidence="2">The sequence shown here is derived from an EMBL/GenBank/DDBJ whole genome shotgun (WGS) entry which is preliminary data.</text>
</comment>
<evidence type="ECO:0000256" key="1">
    <source>
        <dbReference type="SAM" id="MobiDB-lite"/>
    </source>
</evidence>
<sequence>MVSLEKALQSTLNSATEQPTSPRVSFSSDFFDERDFISICPDPMWDPHGSLDESNSELDMIEFEFPSGSRRPSTMMPADELFHRGKMLPFLKPGPKSDTKPREDMATMRWLPDEGPSPRPPKCTVLWKELLSLKKRRATSVPDISLSDAIGKKGNQRTVGVRLRPAISVPICSHAKSTVFSPIFRSRKGGLREVIR</sequence>
<organism evidence="2 3">
    <name type="scientific">Striga hermonthica</name>
    <name type="common">Purple witchweed</name>
    <name type="synonym">Buchnera hermonthica</name>
    <dbReference type="NCBI Taxonomy" id="68872"/>
    <lineage>
        <taxon>Eukaryota</taxon>
        <taxon>Viridiplantae</taxon>
        <taxon>Streptophyta</taxon>
        <taxon>Embryophyta</taxon>
        <taxon>Tracheophyta</taxon>
        <taxon>Spermatophyta</taxon>
        <taxon>Magnoliopsida</taxon>
        <taxon>eudicotyledons</taxon>
        <taxon>Gunneridae</taxon>
        <taxon>Pentapetalae</taxon>
        <taxon>asterids</taxon>
        <taxon>lamiids</taxon>
        <taxon>Lamiales</taxon>
        <taxon>Orobanchaceae</taxon>
        <taxon>Buchnereae</taxon>
        <taxon>Striga</taxon>
    </lineage>
</organism>
<feature type="region of interest" description="Disordered" evidence="1">
    <location>
        <begin position="1"/>
        <end position="25"/>
    </location>
</feature>